<sequence length="323" mass="36737">MGRAKNCILIVDDSEDVRRLLQEMLRREDYDVIVVESAQKGIALLSENTVDLILMDVLLPAMNGLEACQLIKSMPEWRHIPIIMVTDLEDMEELDRAFSAGAIDYITKPIKKVELLARIRSALALKKEMDERKARETELLAVNGLLEKAIEKLKTLSSLDGLTELPNRRRFDEYLHTEWKRAYRNNIPISLIMLDIDHFKAYNDSYGHLGGDECLKEISRILNKKVRRPGDLVCRYGGEEFAIVLPETNLHGAEVLAENIRKSIEQRKIFHNSSPIHNVVTVSVGVATKIPQLITSWNDLILSADQALYKAKNQGRNRVVLAN</sequence>
<dbReference type="InterPro" id="IPR043128">
    <property type="entry name" value="Rev_trsase/Diguanyl_cyclase"/>
</dbReference>
<dbReference type="GO" id="GO:0043709">
    <property type="term" value="P:cell adhesion involved in single-species biofilm formation"/>
    <property type="evidence" value="ECO:0007669"/>
    <property type="project" value="TreeGrafter"/>
</dbReference>
<feature type="domain" description="GGDEF" evidence="5">
    <location>
        <begin position="187"/>
        <end position="323"/>
    </location>
</feature>
<comment type="function">
    <text evidence="2">May play the central regulatory role in sporulation. It may be an element of the effector pathway responsible for the activation of sporulation genes in response to nutritional stress. Spo0A may act in concert with spo0H (a sigma factor) to control the expression of some genes that are critical to the sporulation process.</text>
</comment>
<protein>
    <recommendedName>
        <fullName evidence="1">Stage 0 sporulation protein A homolog</fullName>
    </recommendedName>
</protein>
<dbReference type="NCBIfam" id="TIGR00254">
    <property type="entry name" value="GGDEF"/>
    <property type="match status" value="1"/>
</dbReference>
<feature type="modified residue" description="4-aspartylphosphate" evidence="3">
    <location>
        <position position="56"/>
    </location>
</feature>
<dbReference type="RefSeq" id="WP_153725698.1">
    <property type="nucleotide sequence ID" value="NZ_CP045875.1"/>
</dbReference>
<dbReference type="PROSITE" id="PS50110">
    <property type="entry name" value="RESPONSE_REGULATORY"/>
    <property type="match status" value="1"/>
</dbReference>
<dbReference type="Gene3D" id="3.40.50.2300">
    <property type="match status" value="1"/>
</dbReference>
<dbReference type="SMART" id="SM00267">
    <property type="entry name" value="GGDEF"/>
    <property type="match status" value="1"/>
</dbReference>
<evidence type="ECO:0000313" key="7">
    <source>
        <dbReference type="Proteomes" id="UP000366051"/>
    </source>
</evidence>
<evidence type="ECO:0000256" key="1">
    <source>
        <dbReference type="ARBA" id="ARBA00018672"/>
    </source>
</evidence>
<dbReference type="SUPFAM" id="SSF52172">
    <property type="entry name" value="CheY-like"/>
    <property type="match status" value="1"/>
</dbReference>
<dbReference type="InterPro" id="IPR050469">
    <property type="entry name" value="Diguanylate_Cyclase"/>
</dbReference>
<dbReference type="GO" id="GO:0005886">
    <property type="term" value="C:plasma membrane"/>
    <property type="evidence" value="ECO:0007669"/>
    <property type="project" value="TreeGrafter"/>
</dbReference>
<accession>A0A5Q2N109</accession>
<keyword evidence="3" id="KW-0597">Phosphoprotein</keyword>
<organism evidence="6 7">
    <name type="scientific">Heliorestis convoluta</name>
    <dbReference type="NCBI Taxonomy" id="356322"/>
    <lineage>
        <taxon>Bacteria</taxon>
        <taxon>Bacillati</taxon>
        <taxon>Bacillota</taxon>
        <taxon>Clostridia</taxon>
        <taxon>Eubacteriales</taxon>
        <taxon>Heliobacteriaceae</taxon>
        <taxon>Heliorestis</taxon>
    </lineage>
</organism>
<dbReference type="InterPro" id="IPR011006">
    <property type="entry name" value="CheY-like_superfamily"/>
</dbReference>
<feature type="domain" description="Response regulatory" evidence="4">
    <location>
        <begin position="7"/>
        <end position="123"/>
    </location>
</feature>
<dbReference type="InterPro" id="IPR000160">
    <property type="entry name" value="GGDEF_dom"/>
</dbReference>
<evidence type="ECO:0000313" key="6">
    <source>
        <dbReference type="EMBL" id="QGG48547.1"/>
    </source>
</evidence>
<dbReference type="CDD" id="cd01949">
    <property type="entry name" value="GGDEF"/>
    <property type="match status" value="1"/>
</dbReference>
<name>A0A5Q2N109_9FIRM</name>
<dbReference type="InterPro" id="IPR001789">
    <property type="entry name" value="Sig_transdc_resp-reg_receiver"/>
</dbReference>
<evidence type="ECO:0000256" key="3">
    <source>
        <dbReference type="PROSITE-ProRule" id="PRU00169"/>
    </source>
</evidence>
<dbReference type="OrthoDB" id="9783388at2"/>
<dbReference type="EMBL" id="CP045875">
    <property type="protein sequence ID" value="QGG48547.1"/>
    <property type="molecule type" value="Genomic_DNA"/>
</dbReference>
<evidence type="ECO:0000259" key="5">
    <source>
        <dbReference type="PROSITE" id="PS50887"/>
    </source>
</evidence>
<keyword evidence="7" id="KW-1185">Reference proteome</keyword>
<dbReference type="FunFam" id="3.30.70.270:FF:000001">
    <property type="entry name" value="Diguanylate cyclase domain protein"/>
    <property type="match status" value="1"/>
</dbReference>
<evidence type="ECO:0000256" key="2">
    <source>
        <dbReference type="ARBA" id="ARBA00024867"/>
    </source>
</evidence>
<dbReference type="GO" id="GO:0052621">
    <property type="term" value="F:diguanylate cyclase activity"/>
    <property type="evidence" value="ECO:0007669"/>
    <property type="project" value="TreeGrafter"/>
</dbReference>
<dbReference type="Pfam" id="PF00072">
    <property type="entry name" value="Response_reg"/>
    <property type="match status" value="1"/>
</dbReference>
<reference evidence="7" key="1">
    <citation type="submission" date="2019-11" db="EMBL/GenBank/DDBJ databases">
        <title>Genome sequence of Heliorestis convoluta strain HH, an alkaliphilic and minimalistic phototrophic bacterium from a soda lake in Egypt.</title>
        <authorList>
            <person name="Dewey E.D."/>
            <person name="Stokes L.M."/>
            <person name="Burchell B.M."/>
            <person name="Shaffer K.N."/>
            <person name="Huntington A.M."/>
            <person name="Baker J.M."/>
            <person name="Nadendla S."/>
            <person name="Giglio M.G."/>
            <person name="Touchman J.W."/>
            <person name="Blankenship R.E."/>
            <person name="Madigan M.T."/>
            <person name="Sattley W.M."/>
        </authorList>
    </citation>
    <scope>NUCLEOTIDE SEQUENCE [LARGE SCALE GENOMIC DNA]</scope>
    <source>
        <strain evidence="7">HH</strain>
    </source>
</reference>
<dbReference type="SMART" id="SM00448">
    <property type="entry name" value="REC"/>
    <property type="match status" value="1"/>
</dbReference>
<dbReference type="GO" id="GO:1902201">
    <property type="term" value="P:negative regulation of bacterial-type flagellum-dependent cell motility"/>
    <property type="evidence" value="ECO:0007669"/>
    <property type="project" value="TreeGrafter"/>
</dbReference>
<dbReference type="PROSITE" id="PS50887">
    <property type="entry name" value="GGDEF"/>
    <property type="match status" value="1"/>
</dbReference>
<dbReference type="GO" id="GO:0000160">
    <property type="term" value="P:phosphorelay signal transduction system"/>
    <property type="evidence" value="ECO:0007669"/>
    <property type="project" value="InterPro"/>
</dbReference>
<dbReference type="Gene3D" id="3.30.70.270">
    <property type="match status" value="1"/>
</dbReference>
<evidence type="ECO:0000259" key="4">
    <source>
        <dbReference type="PROSITE" id="PS50110"/>
    </source>
</evidence>
<dbReference type="PANTHER" id="PTHR45138:SF9">
    <property type="entry name" value="DIGUANYLATE CYCLASE DGCM-RELATED"/>
    <property type="match status" value="1"/>
</dbReference>
<dbReference type="KEGG" id="hcv:FTV88_2451"/>
<dbReference type="PANTHER" id="PTHR45138">
    <property type="entry name" value="REGULATORY COMPONENTS OF SENSORY TRANSDUCTION SYSTEM"/>
    <property type="match status" value="1"/>
</dbReference>
<gene>
    <name evidence="6" type="ORF">FTV88_2451</name>
</gene>
<proteinExistence type="predicted"/>
<dbReference type="AlphaFoldDB" id="A0A5Q2N109"/>
<dbReference type="Proteomes" id="UP000366051">
    <property type="component" value="Chromosome"/>
</dbReference>
<dbReference type="InterPro" id="IPR029787">
    <property type="entry name" value="Nucleotide_cyclase"/>
</dbReference>
<dbReference type="SUPFAM" id="SSF55073">
    <property type="entry name" value="Nucleotide cyclase"/>
    <property type="match status" value="1"/>
</dbReference>
<dbReference type="Pfam" id="PF00990">
    <property type="entry name" value="GGDEF"/>
    <property type="match status" value="1"/>
</dbReference>